<evidence type="ECO:0000256" key="1">
    <source>
        <dbReference type="SAM" id="MobiDB-lite"/>
    </source>
</evidence>
<name>A0A6N2LVW7_SALVM</name>
<feature type="region of interest" description="Disordered" evidence="1">
    <location>
        <begin position="208"/>
        <end position="237"/>
    </location>
</feature>
<evidence type="ECO:0000313" key="2">
    <source>
        <dbReference type="EMBL" id="VFU45781.1"/>
    </source>
</evidence>
<sequence length="286" mass="30434">MQMLEDDMSIVDLEKLNRVLPNASPYNQISEHGLLSEFHPEGPMPIAGCPPSSFSSVVDEVFELEKGASQPSFPIQNITSFSASPASHFGSVPTNLHTIKAGTPSHKWEAGMQGSQVNSLAKVSSVASHYNGSLYPSNNLKGPVHSSSFSSLSSGLGRTTAVKILSASKSDQDLASLRPQHSVEVGTNSAMDDDPLRLLNDASKDALSGIRPSQLSSPSRPTGSRISASNVKPNGARSLPAGSVVRVVGSSPLATTPPMQQEILQYILALVMMYPYMKKIEESVQF</sequence>
<reference evidence="2" key="1">
    <citation type="submission" date="2019-03" db="EMBL/GenBank/DDBJ databases">
        <authorList>
            <person name="Mank J."/>
            <person name="Almeida P."/>
        </authorList>
    </citation>
    <scope>NUCLEOTIDE SEQUENCE</scope>
    <source>
        <strain evidence="2">78183</strain>
    </source>
</reference>
<protein>
    <submittedName>
        <fullName evidence="2">Uncharacterized protein</fullName>
    </submittedName>
</protein>
<feature type="compositionally biased region" description="Polar residues" evidence="1">
    <location>
        <begin position="211"/>
        <end position="232"/>
    </location>
</feature>
<dbReference type="EMBL" id="CAADRP010001630">
    <property type="protein sequence ID" value="VFU45781.1"/>
    <property type="molecule type" value="Genomic_DNA"/>
</dbReference>
<feature type="region of interest" description="Disordered" evidence="1">
    <location>
        <begin position="171"/>
        <end position="196"/>
    </location>
</feature>
<gene>
    <name evidence="2" type="ORF">SVIM_LOCUS288318</name>
</gene>
<dbReference type="AlphaFoldDB" id="A0A6N2LVW7"/>
<accession>A0A6N2LVW7</accession>
<proteinExistence type="predicted"/>
<organism evidence="2">
    <name type="scientific">Salix viminalis</name>
    <name type="common">Common osier</name>
    <name type="synonym">Basket willow</name>
    <dbReference type="NCBI Taxonomy" id="40686"/>
    <lineage>
        <taxon>Eukaryota</taxon>
        <taxon>Viridiplantae</taxon>
        <taxon>Streptophyta</taxon>
        <taxon>Embryophyta</taxon>
        <taxon>Tracheophyta</taxon>
        <taxon>Spermatophyta</taxon>
        <taxon>Magnoliopsida</taxon>
        <taxon>eudicotyledons</taxon>
        <taxon>Gunneridae</taxon>
        <taxon>Pentapetalae</taxon>
        <taxon>rosids</taxon>
        <taxon>fabids</taxon>
        <taxon>Malpighiales</taxon>
        <taxon>Salicaceae</taxon>
        <taxon>Saliceae</taxon>
        <taxon>Salix</taxon>
    </lineage>
</organism>